<feature type="domain" description="DUF4143" evidence="1">
    <location>
        <begin position="2"/>
        <end position="86"/>
    </location>
</feature>
<accession>A0ABY3T1V4</accession>
<protein>
    <submittedName>
        <fullName evidence="2">DUF4143 domain-containing protein</fullName>
    </submittedName>
</protein>
<dbReference type="RefSeq" id="WP_236499683.1">
    <property type="nucleotide sequence ID" value="NZ_CP091244.1"/>
</dbReference>
<dbReference type="PANTHER" id="PTHR43566">
    <property type="entry name" value="CONSERVED PROTEIN"/>
    <property type="match status" value="1"/>
</dbReference>
<sequence length="139" mass="15670">MIKSPKYYFTDTGLLSYLLDIEKAAQVARDPLMGSLFENLVVLEALKTRYNQGLTANLYFFRDYQGNEIDLLFKSGSQLMGVEIKAAATWNSSFKKGLQRFSDTNAALTRRYVVYSGERMAFSDGVEALPYTSVAEIFS</sequence>
<dbReference type="EMBL" id="CP091244">
    <property type="protein sequence ID" value="UJS24965.1"/>
    <property type="molecule type" value="Genomic_DNA"/>
</dbReference>
<evidence type="ECO:0000313" key="2">
    <source>
        <dbReference type="EMBL" id="UJS24965.1"/>
    </source>
</evidence>
<name>A0ABY3T1V4_9GAMM</name>
<organism evidence="2 3">
    <name type="scientific">Thiothrix winogradskyi</name>
    <dbReference type="NCBI Taxonomy" id="96472"/>
    <lineage>
        <taxon>Bacteria</taxon>
        <taxon>Pseudomonadati</taxon>
        <taxon>Pseudomonadota</taxon>
        <taxon>Gammaproteobacteria</taxon>
        <taxon>Thiotrichales</taxon>
        <taxon>Thiotrichaceae</taxon>
        <taxon>Thiothrix</taxon>
    </lineage>
</organism>
<dbReference type="InterPro" id="IPR025420">
    <property type="entry name" value="DUF4143"/>
</dbReference>
<dbReference type="PANTHER" id="PTHR43566:SF2">
    <property type="entry name" value="DUF4143 DOMAIN-CONTAINING PROTEIN"/>
    <property type="match status" value="1"/>
</dbReference>
<evidence type="ECO:0000259" key="1">
    <source>
        <dbReference type="Pfam" id="PF13635"/>
    </source>
</evidence>
<dbReference type="Proteomes" id="UP001054801">
    <property type="component" value="Chromosome"/>
</dbReference>
<reference evidence="2" key="1">
    <citation type="journal article" date="2022" name="Microorganisms">
        <title>Two New Species of Filamentous Sulfur Bacteria of the Genus Thiothrix, Thiothrix winogradskyi sp. nov. and 'Candidatus Thiothrix sulfatifontis' sp. nov.</title>
        <authorList>
            <person name="Ravin N.V."/>
            <person name="Rossetti S."/>
            <person name="Beletsky A.V."/>
            <person name="Kadnikov V.V."/>
            <person name="Rudenko T.S."/>
            <person name="Smolyakov D.D."/>
            <person name="Moskvitina M.I."/>
            <person name="Gureeva M.V."/>
            <person name="Mardanov A.V."/>
            <person name="Grabovich M.Y."/>
        </authorList>
    </citation>
    <scope>NUCLEOTIDE SEQUENCE</scope>
    <source>
        <strain evidence="2">CT3</strain>
    </source>
</reference>
<proteinExistence type="predicted"/>
<gene>
    <name evidence="2" type="ORF">L2Y54_02715</name>
</gene>
<evidence type="ECO:0000313" key="3">
    <source>
        <dbReference type="Proteomes" id="UP001054801"/>
    </source>
</evidence>
<dbReference type="Pfam" id="PF13635">
    <property type="entry name" value="DUF4143"/>
    <property type="match status" value="1"/>
</dbReference>
<keyword evidence="3" id="KW-1185">Reference proteome</keyword>